<dbReference type="EMBL" id="CP030118">
    <property type="protein sequence ID" value="QDL10360.1"/>
    <property type="molecule type" value="Genomic_DNA"/>
</dbReference>
<keyword evidence="2" id="KW-1185">Reference proteome</keyword>
<protein>
    <submittedName>
        <fullName evidence="1">Uncharacterized protein</fullName>
    </submittedName>
</protein>
<reference evidence="1 2" key="1">
    <citation type="submission" date="2018-06" db="EMBL/GenBank/DDBJ databases">
        <title>Comparative genomics of Brasilonema spp. strains.</title>
        <authorList>
            <person name="Alvarenga D.O."/>
            <person name="Fiore M.F."/>
            <person name="Varani A.M."/>
        </authorList>
    </citation>
    <scope>NUCLEOTIDE SEQUENCE [LARGE SCALE GENOMIC DNA]</scope>
    <source>
        <strain evidence="1 2">CENA114</strain>
    </source>
</reference>
<gene>
    <name evidence="1" type="ORF">DP114_22875</name>
</gene>
<dbReference type="AlphaFoldDB" id="A0A856MJK8"/>
<organism evidence="1 2">
    <name type="scientific">Brasilonema sennae CENA114</name>
    <dbReference type="NCBI Taxonomy" id="415709"/>
    <lineage>
        <taxon>Bacteria</taxon>
        <taxon>Bacillati</taxon>
        <taxon>Cyanobacteriota</taxon>
        <taxon>Cyanophyceae</taxon>
        <taxon>Nostocales</taxon>
        <taxon>Scytonemataceae</taxon>
        <taxon>Brasilonema</taxon>
        <taxon>Bromeliae group (in: Brasilonema)</taxon>
    </lineage>
</organism>
<name>A0A856MJK8_9CYAN</name>
<accession>A0A856MJK8</accession>
<evidence type="ECO:0000313" key="1">
    <source>
        <dbReference type="EMBL" id="QDL10360.1"/>
    </source>
</evidence>
<dbReference type="Proteomes" id="UP000503129">
    <property type="component" value="Chromosome"/>
</dbReference>
<proteinExistence type="predicted"/>
<evidence type="ECO:0000313" key="2">
    <source>
        <dbReference type="Proteomes" id="UP000503129"/>
    </source>
</evidence>
<dbReference type="KEGG" id="bsen:DP114_22875"/>
<sequence>MASSAWSITRAILSRFSTPFKSSSRGNILNSYQLSVISYQLSSYNLAVINYSYQFSLFTVN</sequence>